<feature type="non-terminal residue" evidence="3">
    <location>
        <position position="1"/>
    </location>
</feature>
<dbReference type="GO" id="GO:0005829">
    <property type="term" value="C:cytosol"/>
    <property type="evidence" value="ECO:0007669"/>
    <property type="project" value="TreeGrafter"/>
</dbReference>
<dbReference type="PANTHER" id="PTHR42695:SF5">
    <property type="entry name" value="GLUTAMINE AMIDOTRANSFERASE YLR126C-RELATED"/>
    <property type="match status" value="1"/>
</dbReference>
<proteinExistence type="predicted"/>
<dbReference type="CDD" id="cd01741">
    <property type="entry name" value="GATase1_1"/>
    <property type="match status" value="1"/>
</dbReference>
<keyword evidence="1" id="KW-0175">Coiled coil</keyword>
<dbReference type="EMBL" id="UINC01034083">
    <property type="protein sequence ID" value="SVB24362.1"/>
    <property type="molecule type" value="Genomic_DNA"/>
</dbReference>
<gene>
    <name evidence="3" type="ORF">METZ01_LOCUS177216</name>
</gene>
<reference evidence="3" key="1">
    <citation type="submission" date="2018-05" db="EMBL/GenBank/DDBJ databases">
        <authorList>
            <person name="Lanie J.A."/>
            <person name="Ng W.-L."/>
            <person name="Kazmierczak K.M."/>
            <person name="Andrzejewski T.M."/>
            <person name="Davidsen T.M."/>
            <person name="Wayne K.J."/>
            <person name="Tettelin H."/>
            <person name="Glass J.I."/>
            <person name="Rusch D."/>
            <person name="Podicherti R."/>
            <person name="Tsui H.-C.T."/>
            <person name="Winkler M.E."/>
        </authorList>
    </citation>
    <scope>NUCLEOTIDE SEQUENCE</scope>
</reference>
<protein>
    <recommendedName>
        <fullName evidence="2">Glutamine amidotransferase domain-containing protein</fullName>
    </recommendedName>
</protein>
<feature type="domain" description="Glutamine amidotransferase" evidence="2">
    <location>
        <begin position="52"/>
        <end position="203"/>
    </location>
</feature>
<dbReference type="Pfam" id="PF00117">
    <property type="entry name" value="GATase"/>
    <property type="match status" value="1"/>
</dbReference>
<dbReference type="InterPro" id="IPR044992">
    <property type="entry name" value="ChyE-like"/>
</dbReference>
<dbReference type="SUPFAM" id="SSF52317">
    <property type="entry name" value="Class I glutamine amidotransferase-like"/>
    <property type="match status" value="1"/>
</dbReference>
<organism evidence="3">
    <name type="scientific">marine metagenome</name>
    <dbReference type="NCBI Taxonomy" id="408172"/>
    <lineage>
        <taxon>unclassified sequences</taxon>
        <taxon>metagenomes</taxon>
        <taxon>ecological metagenomes</taxon>
    </lineage>
</organism>
<evidence type="ECO:0000259" key="2">
    <source>
        <dbReference type="Pfam" id="PF00117"/>
    </source>
</evidence>
<accession>A0A382CEY6</accession>
<dbReference type="AlphaFoldDB" id="A0A382CEY6"/>
<name>A0A382CEY6_9ZZZZ</name>
<feature type="coiled-coil region" evidence="1">
    <location>
        <begin position="228"/>
        <end position="255"/>
    </location>
</feature>
<dbReference type="Gene3D" id="3.40.50.880">
    <property type="match status" value="1"/>
</dbReference>
<evidence type="ECO:0000256" key="1">
    <source>
        <dbReference type="SAM" id="Coils"/>
    </source>
</evidence>
<dbReference type="InterPro" id="IPR029062">
    <property type="entry name" value="Class_I_gatase-like"/>
</dbReference>
<evidence type="ECO:0000313" key="3">
    <source>
        <dbReference type="EMBL" id="SVB24362.1"/>
    </source>
</evidence>
<feature type="non-terminal residue" evidence="3">
    <location>
        <position position="264"/>
    </location>
</feature>
<dbReference type="InterPro" id="IPR017926">
    <property type="entry name" value="GATASE"/>
</dbReference>
<sequence>MTKLKILVVEGNVAEENINFQKAGCVAQSENFSQHVKVLEPNSEIDIVEPGNDSSISKIISSLNKYNGIILTGSTLRVNDNSSEIKKHIEFAKTCFKYNKIFFAACWGLQVTVTAAGGKCRVAPKGPHIGIAYDIELTEEGKKHKLYSSKPNKFTSPGFNFDEVEIPPNNAVLLATDKINKFQALHFKVGNSEIWGLQYHPEIPYDYMIKLIKHRKQRLLNIKSFKNEKEIQQHIASIEQEKTKLTDEMRTLELKNWLNYLKES</sequence>
<dbReference type="PANTHER" id="PTHR42695">
    <property type="entry name" value="GLUTAMINE AMIDOTRANSFERASE YLR126C-RELATED"/>
    <property type="match status" value="1"/>
</dbReference>